<keyword evidence="3" id="KW-0479">Metal-binding</keyword>
<evidence type="ECO:0000313" key="6">
    <source>
        <dbReference type="Proteomes" id="UP000323632"/>
    </source>
</evidence>
<gene>
    <name evidence="5" type="ORF">F0919_06505</name>
</gene>
<keyword evidence="1" id="KW-0813">Transport</keyword>
<dbReference type="Proteomes" id="UP000323632">
    <property type="component" value="Unassembled WGS sequence"/>
</dbReference>
<accession>A0A5M6CSF9</accession>
<dbReference type="GO" id="GO:0020037">
    <property type="term" value="F:heme binding"/>
    <property type="evidence" value="ECO:0007669"/>
    <property type="project" value="InterPro"/>
</dbReference>
<evidence type="ECO:0000256" key="4">
    <source>
        <dbReference type="ARBA" id="ARBA00023004"/>
    </source>
</evidence>
<dbReference type="Pfam" id="PF01152">
    <property type="entry name" value="Bac_globin"/>
    <property type="match status" value="1"/>
</dbReference>
<name>A0A5M6CSF9_9BACT</name>
<evidence type="ECO:0000256" key="3">
    <source>
        <dbReference type="ARBA" id="ARBA00022723"/>
    </source>
</evidence>
<evidence type="ECO:0000256" key="2">
    <source>
        <dbReference type="ARBA" id="ARBA00022617"/>
    </source>
</evidence>
<dbReference type="EMBL" id="VWSH01000001">
    <property type="protein sequence ID" value="KAA5537320.1"/>
    <property type="molecule type" value="Genomic_DNA"/>
</dbReference>
<dbReference type="SUPFAM" id="SSF46458">
    <property type="entry name" value="Globin-like"/>
    <property type="match status" value="1"/>
</dbReference>
<evidence type="ECO:0000256" key="1">
    <source>
        <dbReference type="ARBA" id="ARBA00022448"/>
    </source>
</evidence>
<proteinExistence type="predicted"/>
<comment type="caution">
    <text evidence="5">The sequence shown here is derived from an EMBL/GenBank/DDBJ whole genome shotgun (WGS) entry which is preliminary data.</text>
</comment>
<dbReference type="CDD" id="cd08916">
    <property type="entry name" value="TrHb3_P"/>
    <property type="match status" value="1"/>
</dbReference>
<evidence type="ECO:0000313" key="5">
    <source>
        <dbReference type="EMBL" id="KAA5537320.1"/>
    </source>
</evidence>
<dbReference type="AlphaFoldDB" id="A0A5M6CSF9"/>
<keyword evidence="6" id="KW-1185">Reference proteome</keyword>
<organism evidence="5 6">
    <name type="scientific">Taibaiella lutea</name>
    <dbReference type="NCBI Taxonomy" id="2608001"/>
    <lineage>
        <taxon>Bacteria</taxon>
        <taxon>Pseudomonadati</taxon>
        <taxon>Bacteroidota</taxon>
        <taxon>Chitinophagia</taxon>
        <taxon>Chitinophagales</taxon>
        <taxon>Chitinophagaceae</taxon>
        <taxon>Taibaiella</taxon>
    </lineage>
</organism>
<dbReference type="InterPro" id="IPR009050">
    <property type="entry name" value="Globin-like_sf"/>
</dbReference>
<protein>
    <submittedName>
        <fullName evidence="5">Group III truncated hemoglobin</fullName>
    </submittedName>
</protein>
<keyword evidence="2" id="KW-0349">Heme</keyword>
<reference evidence="5 6" key="1">
    <citation type="submission" date="2019-09" db="EMBL/GenBank/DDBJ databases">
        <title>Genome sequence and assembly of Taibaiella sp.</title>
        <authorList>
            <person name="Chhetri G."/>
        </authorList>
    </citation>
    <scope>NUCLEOTIDE SEQUENCE [LARGE SCALE GENOMIC DNA]</scope>
    <source>
        <strain evidence="5 6">KVB11</strain>
    </source>
</reference>
<dbReference type="RefSeq" id="WP_150031895.1">
    <property type="nucleotide sequence ID" value="NZ_VWSH01000001.1"/>
</dbReference>
<keyword evidence="4" id="KW-0408">Iron</keyword>
<dbReference type="InterPro" id="IPR012292">
    <property type="entry name" value="Globin/Proto"/>
</dbReference>
<dbReference type="GO" id="GO:0046872">
    <property type="term" value="F:metal ion binding"/>
    <property type="evidence" value="ECO:0007669"/>
    <property type="project" value="UniProtKB-KW"/>
</dbReference>
<dbReference type="Gene3D" id="1.10.490.10">
    <property type="entry name" value="Globins"/>
    <property type="match status" value="1"/>
</dbReference>
<dbReference type="GO" id="GO:0019825">
    <property type="term" value="F:oxygen binding"/>
    <property type="evidence" value="ECO:0007669"/>
    <property type="project" value="InterPro"/>
</dbReference>
<sequence>MKKEITIRADIELLVNEFYKSVQADNIIGPIFNAIIGNRWPEHLSKMYSFWETILLGNHTYNGAPFLPHAKLPLDEFHFERWLQLFRQTVDTYFEGAVAEDAKLRADKMAVLFLSKINYLKQNTQHKPLI</sequence>
<dbReference type="InterPro" id="IPR001486">
    <property type="entry name" value="Hemoglobin_trunc"/>
</dbReference>